<organism evidence="3 4">
    <name type="scientific">Schizopora paradoxa</name>
    <dbReference type="NCBI Taxonomy" id="27342"/>
    <lineage>
        <taxon>Eukaryota</taxon>
        <taxon>Fungi</taxon>
        <taxon>Dikarya</taxon>
        <taxon>Basidiomycota</taxon>
        <taxon>Agaricomycotina</taxon>
        <taxon>Agaricomycetes</taxon>
        <taxon>Hymenochaetales</taxon>
        <taxon>Schizoporaceae</taxon>
        <taxon>Schizopora</taxon>
    </lineage>
</organism>
<feature type="region of interest" description="Disordered" evidence="1">
    <location>
        <begin position="208"/>
        <end position="234"/>
    </location>
</feature>
<dbReference type="OrthoDB" id="198652at2759"/>
<proteinExistence type="predicted"/>
<protein>
    <recommendedName>
        <fullName evidence="2">LYR motif-containing protein Cup1-like N-terminal domain-containing protein</fullName>
    </recommendedName>
</protein>
<feature type="region of interest" description="Disordered" evidence="1">
    <location>
        <begin position="255"/>
        <end position="286"/>
    </location>
</feature>
<accession>A0A0H2S8Y0</accession>
<sequence>MSLSSINFQARFAARCLYRSLFRETRKLPYDYLRFFYRIKFRDEFAANPHSTSQEIRFHKSKEKRLNQELRKLRDANEGDPVALEYVLDNAYGRKGKLTHELMEPFINTPKSEMPPPMIQGVEKSRPPVYSPPLRALMTSGLSRRTKVLTPEKIDKPTLLPARADPKSEEARMLGPLSKRRHVNFLWRNFNHEVSLTIPPVSVELSQRGRSNEGDLPGSFSSPPGSASGSSCPGITLGGFQGAEIVGRLRSMAGAAGQHRTLTRRERRAHSDAEVSSDSSSTSLLPTRRLRRSHRWLLGKLPLLEYRMSEEKSGAGKGRPLYSVSLASEALRILRYKARRQINPVDHAWILHGRKVRDQERARSLKSAKTTPKPPLDEQQE</sequence>
<feature type="compositionally biased region" description="Low complexity" evidence="1">
    <location>
        <begin position="217"/>
        <end position="234"/>
    </location>
</feature>
<dbReference type="EMBL" id="KQ085882">
    <property type="protein sequence ID" value="KLO20745.1"/>
    <property type="molecule type" value="Genomic_DNA"/>
</dbReference>
<gene>
    <name evidence="3" type="ORF">SCHPADRAFT_992061</name>
</gene>
<dbReference type="InterPro" id="IPR046896">
    <property type="entry name" value="Cup1-like_N"/>
</dbReference>
<feature type="region of interest" description="Disordered" evidence="1">
    <location>
        <begin position="356"/>
        <end position="381"/>
    </location>
</feature>
<evidence type="ECO:0000256" key="1">
    <source>
        <dbReference type="SAM" id="MobiDB-lite"/>
    </source>
</evidence>
<dbReference type="AlphaFoldDB" id="A0A0H2S8Y0"/>
<feature type="compositionally biased region" description="Low complexity" evidence="1">
    <location>
        <begin position="276"/>
        <end position="286"/>
    </location>
</feature>
<feature type="domain" description="LYR motif-containing protein Cup1-like N-terminal" evidence="2">
    <location>
        <begin position="17"/>
        <end position="103"/>
    </location>
</feature>
<dbReference type="Pfam" id="PF20263">
    <property type="entry name" value="LYRM2-like"/>
    <property type="match status" value="1"/>
</dbReference>
<reference evidence="3 4" key="1">
    <citation type="submission" date="2015-04" db="EMBL/GenBank/DDBJ databases">
        <title>Complete genome sequence of Schizopora paradoxa KUC8140, a cosmopolitan wood degrader in East Asia.</title>
        <authorList>
            <consortium name="DOE Joint Genome Institute"/>
            <person name="Min B."/>
            <person name="Park H."/>
            <person name="Jang Y."/>
            <person name="Kim J.-J."/>
            <person name="Kim K.H."/>
            <person name="Pangilinan J."/>
            <person name="Lipzen A."/>
            <person name="Riley R."/>
            <person name="Grigoriev I.V."/>
            <person name="Spatafora J.W."/>
            <person name="Choi I.-G."/>
        </authorList>
    </citation>
    <scope>NUCLEOTIDE SEQUENCE [LARGE SCALE GENOMIC DNA]</scope>
    <source>
        <strain evidence="3 4">KUC8140</strain>
    </source>
</reference>
<evidence type="ECO:0000313" key="3">
    <source>
        <dbReference type="EMBL" id="KLO20745.1"/>
    </source>
</evidence>
<dbReference type="InParanoid" id="A0A0H2S8Y0"/>
<dbReference type="Proteomes" id="UP000053477">
    <property type="component" value="Unassembled WGS sequence"/>
</dbReference>
<name>A0A0H2S8Y0_9AGAM</name>
<keyword evidence="4" id="KW-1185">Reference proteome</keyword>
<evidence type="ECO:0000313" key="4">
    <source>
        <dbReference type="Proteomes" id="UP000053477"/>
    </source>
</evidence>
<evidence type="ECO:0000259" key="2">
    <source>
        <dbReference type="Pfam" id="PF20263"/>
    </source>
</evidence>